<gene>
    <name evidence="1" type="ORF">DMN91_004349</name>
</gene>
<accession>A0A3L8DVZ7</accession>
<evidence type="ECO:0000313" key="1">
    <source>
        <dbReference type="EMBL" id="RLU24139.1"/>
    </source>
</evidence>
<dbReference type="EMBL" id="QOIP01000004">
    <property type="protein sequence ID" value="RLU24139.1"/>
    <property type="molecule type" value="Genomic_DNA"/>
</dbReference>
<dbReference type="OrthoDB" id="6760207at2759"/>
<dbReference type="AlphaFoldDB" id="A0A3L8DVZ7"/>
<reference evidence="1 2" key="1">
    <citation type="journal article" date="2018" name="Genome Res.">
        <title>The genomic architecture and molecular evolution of ant odorant receptors.</title>
        <authorList>
            <person name="McKenzie S.K."/>
            <person name="Kronauer D.J.C."/>
        </authorList>
    </citation>
    <scope>NUCLEOTIDE SEQUENCE [LARGE SCALE GENOMIC DNA]</scope>
    <source>
        <strain evidence="1">Clonal line C1</strain>
    </source>
</reference>
<sequence>MTLNVIKNFEYAALKLPSDIVSETRNSVTNLLKTFLNRNQHGNCIERYITVAFNSCKRFLNDNRDLFVTKADKGNVTVVMDRCSYFTRMNELLDDQTTYKKLVKDPTNRLMSKVNDLVKIWLSSGLIDESTHKWLRVTSCNLSRSYGLPKIHKDGYPLRIIVSTIGSPFYNIACFLHKILNDSISKPVLHVKDSWSFVRNISNSKIDGNEIMVSLDATSLFTNIPKELVLRAIERRWHLIRDSTSFNLD</sequence>
<comment type="caution">
    <text evidence="1">The sequence shown here is derived from an EMBL/GenBank/DDBJ whole genome shotgun (WGS) entry which is preliminary data.</text>
</comment>
<organism evidence="1 2">
    <name type="scientific">Ooceraea biroi</name>
    <name type="common">Clonal raider ant</name>
    <name type="synonym">Cerapachys biroi</name>
    <dbReference type="NCBI Taxonomy" id="2015173"/>
    <lineage>
        <taxon>Eukaryota</taxon>
        <taxon>Metazoa</taxon>
        <taxon>Ecdysozoa</taxon>
        <taxon>Arthropoda</taxon>
        <taxon>Hexapoda</taxon>
        <taxon>Insecta</taxon>
        <taxon>Pterygota</taxon>
        <taxon>Neoptera</taxon>
        <taxon>Endopterygota</taxon>
        <taxon>Hymenoptera</taxon>
        <taxon>Apocrita</taxon>
        <taxon>Aculeata</taxon>
        <taxon>Formicoidea</taxon>
        <taxon>Formicidae</taxon>
        <taxon>Dorylinae</taxon>
        <taxon>Ooceraea</taxon>
    </lineage>
</organism>
<protein>
    <recommendedName>
        <fullName evidence="3">Reverse transcriptase domain-containing protein</fullName>
    </recommendedName>
</protein>
<proteinExistence type="predicted"/>
<dbReference type="Proteomes" id="UP000279307">
    <property type="component" value="Chromosome 4"/>
</dbReference>
<evidence type="ECO:0008006" key="3">
    <source>
        <dbReference type="Google" id="ProtNLM"/>
    </source>
</evidence>
<name>A0A3L8DVZ7_OOCBI</name>
<dbReference type="PANTHER" id="PTHR21301">
    <property type="entry name" value="REVERSE TRANSCRIPTASE"/>
    <property type="match status" value="1"/>
</dbReference>
<dbReference type="PANTHER" id="PTHR21301:SF10">
    <property type="entry name" value="REVERSE TRANSCRIPTASE DOMAIN-CONTAINING PROTEIN"/>
    <property type="match status" value="1"/>
</dbReference>
<evidence type="ECO:0000313" key="2">
    <source>
        <dbReference type="Proteomes" id="UP000279307"/>
    </source>
</evidence>